<gene>
    <name evidence="1" type="ORF">GMRT_10531</name>
</gene>
<proteinExistence type="predicted"/>
<dbReference type="EMBL" id="VDLU01000004">
    <property type="protein sequence ID" value="TNJ26889.1"/>
    <property type="molecule type" value="Genomic_DNA"/>
</dbReference>
<dbReference type="OrthoDB" id="10248875at2759"/>
<dbReference type="AlphaFoldDB" id="A0A4Z1T2U7"/>
<reference evidence="1 2" key="1">
    <citation type="submission" date="2019-05" db="EMBL/GenBank/DDBJ databases">
        <title>The compact genome of Giardia muris reveals important steps in the evolution of intestinal protozoan parasites.</title>
        <authorList>
            <person name="Xu F."/>
            <person name="Jimenez-Gonzalez A."/>
            <person name="Einarsson E."/>
            <person name="Astvaldsson A."/>
            <person name="Peirasmaki D."/>
            <person name="Eckmann L."/>
            <person name="Andersson J.O."/>
            <person name="Svard S.G."/>
            <person name="Jerlstrom-Hultqvist J."/>
        </authorList>
    </citation>
    <scope>NUCLEOTIDE SEQUENCE [LARGE SCALE GENOMIC DNA]</scope>
    <source>
        <strain evidence="1 2">Roberts-Thomson</strain>
    </source>
</reference>
<dbReference type="VEuPathDB" id="GiardiaDB:GMRT_10531"/>
<evidence type="ECO:0000313" key="2">
    <source>
        <dbReference type="Proteomes" id="UP000315496"/>
    </source>
</evidence>
<sequence>MAIKPESNALIVIVANKTLIDSQGAINNGGIKVVEALLKRGMKVVLVIQVSSDAMQQDYAKKLTGAISELPAKNCIFCDSIDSIYSICRQLEPKFVVDSFEKSYNETQKFFAGRYFLSKGNDLESFFAL</sequence>
<protein>
    <submittedName>
        <fullName evidence="1">Uncharacterized protein</fullName>
    </submittedName>
</protein>
<organism evidence="1 2">
    <name type="scientific">Giardia muris</name>
    <dbReference type="NCBI Taxonomy" id="5742"/>
    <lineage>
        <taxon>Eukaryota</taxon>
        <taxon>Metamonada</taxon>
        <taxon>Diplomonadida</taxon>
        <taxon>Hexamitidae</taxon>
        <taxon>Giardiinae</taxon>
        <taxon>Giardia</taxon>
    </lineage>
</organism>
<keyword evidence="2" id="KW-1185">Reference proteome</keyword>
<name>A0A4Z1T2U7_GIAMU</name>
<accession>A0A4Z1T2U7</accession>
<evidence type="ECO:0000313" key="1">
    <source>
        <dbReference type="EMBL" id="TNJ26889.1"/>
    </source>
</evidence>
<dbReference type="Proteomes" id="UP000315496">
    <property type="component" value="Chromosome 4"/>
</dbReference>
<comment type="caution">
    <text evidence="1">The sequence shown here is derived from an EMBL/GenBank/DDBJ whole genome shotgun (WGS) entry which is preliminary data.</text>
</comment>